<dbReference type="InterPro" id="IPR050792">
    <property type="entry name" value="ADP-ribosylglycohydrolase"/>
</dbReference>
<proteinExistence type="inferred from homology"/>
<dbReference type="Proteomes" id="UP000006250">
    <property type="component" value="Unassembled WGS sequence"/>
</dbReference>
<dbReference type="AlphaFoldDB" id="E1JRQ4"/>
<keyword evidence="3" id="KW-0460">Magnesium</keyword>
<accession>E1JRQ4</accession>
<keyword evidence="5" id="KW-1185">Reference proteome</keyword>
<organism evidence="4 5">
    <name type="scientific">Solidesulfovibrio fructosivorans JJ]</name>
    <dbReference type="NCBI Taxonomy" id="596151"/>
    <lineage>
        <taxon>Bacteria</taxon>
        <taxon>Pseudomonadati</taxon>
        <taxon>Thermodesulfobacteriota</taxon>
        <taxon>Desulfovibrionia</taxon>
        <taxon>Desulfovibrionales</taxon>
        <taxon>Desulfovibrionaceae</taxon>
        <taxon>Solidesulfovibrio</taxon>
    </lineage>
</organism>
<gene>
    <name evidence="4" type="ORF">DesfrDRAFT_0303</name>
</gene>
<dbReference type="OrthoDB" id="5297797at2"/>
<reference evidence="4 5" key="1">
    <citation type="submission" date="2010-08" db="EMBL/GenBank/DDBJ databases">
        <title>The draft genome of Desulfovibrio fructosovorans JJ.</title>
        <authorList>
            <consortium name="US DOE Joint Genome Institute (JGI-PGF)"/>
            <person name="Lucas S."/>
            <person name="Copeland A."/>
            <person name="Lapidus A."/>
            <person name="Cheng J.-F."/>
            <person name="Bruce D."/>
            <person name="Goodwin L."/>
            <person name="Pitluck S."/>
            <person name="Land M.L."/>
            <person name="Hauser L."/>
            <person name="Chang Y.-J."/>
            <person name="Jeffries C."/>
            <person name="Wall J.D."/>
            <person name="Stahl D.A."/>
            <person name="Arkin A.P."/>
            <person name="Dehal P."/>
            <person name="Stolyar S.M."/>
            <person name="Hazen T.C."/>
            <person name="Woyke T.J."/>
        </authorList>
    </citation>
    <scope>NUCLEOTIDE SEQUENCE [LARGE SCALE GENOMIC DNA]</scope>
    <source>
        <strain evidence="4 5">JJ</strain>
    </source>
</reference>
<dbReference type="STRING" id="596151.DesfrDRAFT_0303"/>
<dbReference type="PANTHER" id="PTHR16222:SF24">
    <property type="entry name" value="ADP-RIBOSYLHYDROLASE ARH3"/>
    <property type="match status" value="1"/>
</dbReference>
<protein>
    <submittedName>
        <fullName evidence="4">ADP-ribosylation/Crystallin J1</fullName>
    </submittedName>
</protein>
<dbReference type="RefSeq" id="WP_005990414.1">
    <property type="nucleotide sequence ID" value="NZ_AECZ01000001.1"/>
</dbReference>
<evidence type="ECO:0000313" key="4">
    <source>
        <dbReference type="EMBL" id="EFL53255.1"/>
    </source>
</evidence>
<keyword evidence="3" id="KW-0479">Metal-binding</keyword>
<feature type="binding site" evidence="3">
    <location>
        <position position="59"/>
    </location>
    <ligand>
        <name>Mg(2+)</name>
        <dbReference type="ChEBI" id="CHEBI:18420"/>
        <label>1</label>
    </ligand>
</feature>
<evidence type="ECO:0000256" key="3">
    <source>
        <dbReference type="PIRSR" id="PIRSR605502-1"/>
    </source>
</evidence>
<evidence type="ECO:0000256" key="1">
    <source>
        <dbReference type="ARBA" id="ARBA00010702"/>
    </source>
</evidence>
<dbReference type="InterPro" id="IPR005502">
    <property type="entry name" value="Ribosyl_crysJ1"/>
</dbReference>
<evidence type="ECO:0000256" key="2">
    <source>
        <dbReference type="ARBA" id="ARBA00022801"/>
    </source>
</evidence>
<dbReference type="InterPro" id="IPR036705">
    <property type="entry name" value="Ribosyl_crysJ1_sf"/>
</dbReference>
<sequence>MSDNATAMVLASFIGDALALGPHWEYDPEALAQRFGQVTGYTTPAPAGYHGGKKAGELTHYGDQTLVLLRSLADRKGFDLDDFGAKWRQRMASYDGYIDGATRMTLKIFDFGESPENSGSNSNDLAGASRVAPLVFALRHDLPALVEAARAQTKMTHNHAQVIEAAEFFARVAWALLSGKPLEAALDSAAEAGYASAPIERWLTLGRESAGEDTVAAIGRLGRSCHIDEAMPGVIHLLVRHGNDSRAGLTQNVMAGGDSAARGMLAGMLLGASLGRGTLPEAWERGLAARETIERDLAAIGGR</sequence>
<keyword evidence="2" id="KW-0378">Hydrolase</keyword>
<dbReference type="PANTHER" id="PTHR16222">
    <property type="entry name" value="ADP-RIBOSYLGLYCOHYDROLASE"/>
    <property type="match status" value="1"/>
</dbReference>
<dbReference type="eggNOG" id="COG1397">
    <property type="taxonomic scope" value="Bacteria"/>
</dbReference>
<dbReference type="SUPFAM" id="SSF101478">
    <property type="entry name" value="ADP-ribosylglycohydrolase"/>
    <property type="match status" value="1"/>
</dbReference>
<evidence type="ECO:0000313" key="5">
    <source>
        <dbReference type="Proteomes" id="UP000006250"/>
    </source>
</evidence>
<dbReference type="GO" id="GO:0016787">
    <property type="term" value="F:hydrolase activity"/>
    <property type="evidence" value="ECO:0007669"/>
    <property type="project" value="UniProtKB-KW"/>
</dbReference>
<comment type="caution">
    <text evidence="4">The sequence shown here is derived from an EMBL/GenBank/DDBJ whole genome shotgun (WGS) entry which is preliminary data.</text>
</comment>
<comment type="similarity">
    <text evidence="1">Belongs to the ADP-ribosylglycohydrolase family.</text>
</comment>
<feature type="binding site" evidence="3">
    <location>
        <position position="258"/>
    </location>
    <ligand>
        <name>Mg(2+)</name>
        <dbReference type="ChEBI" id="CHEBI:18420"/>
        <label>1</label>
    </ligand>
</feature>
<dbReference type="Gene3D" id="1.10.4080.10">
    <property type="entry name" value="ADP-ribosylation/Crystallin J1"/>
    <property type="match status" value="1"/>
</dbReference>
<dbReference type="EMBL" id="AECZ01000001">
    <property type="protein sequence ID" value="EFL53255.1"/>
    <property type="molecule type" value="Genomic_DNA"/>
</dbReference>
<dbReference type="GO" id="GO:0046872">
    <property type="term" value="F:metal ion binding"/>
    <property type="evidence" value="ECO:0007669"/>
    <property type="project" value="UniProtKB-KW"/>
</dbReference>
<name>E1JRQ4_SOLFR</name>
<comment type="cofactor">
    <cofactor evidence="3">
        <name>Mg(2+)</name>
        <dbReference type="ChEBI" id="CHEBI:18420"/>
    </cofactor>
    <text evidence="3">Binds 2 magnesium ions per subunit.</text>
</comment>
<dbReference type="Pfam" id="PF03747">
    <property type="entry name" value="ADP_ribosyl_GH"/>
    <property type="match status" value="1"/>
</dbReference>